<organism evidence="1 2">
    <name type="scientific">Cercospora zeae-maydis SCOH1-5</name>
    <dbReference type="NCBI Taxonomy" id="717836"/>
    <lineage>
        <taxon>Eukaryota</taxon>
        <taxon>Fungi</taxon>
        <taxon>Dikarya</taxon>
        <taxon>Ascomycota</taxon>
        <taxon>Pezizomycotina</taxon>
        <taxon>Dothideomycetes</taxon>
        <taxon>Dothideomycetidae</taxon>
        <taxon>Mycosphaerellales</taxon>
        <taxon>Mycosphaerellaceae</taxon>
        <taxon>Cercospora</taxon>
    </lineage>
</organism>
<reference evidence="1" key="1">
    <citation type="journal article" date="2020" name="Stud. Mycol.">
        <title>101 Dothideomycetes genomes: a test case for predicting lifestyles and emergence of pathogens.</title>
        <authorList>
            <person name="Haridas S."/>
            <person name="Albert R."/>
            <person name="Binder M."/>
            <person name="Bloem J."/>
            <person name="Labutti K."/>
            <person name="Salamov A."/>
            <person name="Andreopoulos B."/>
            <person name="Baker S."/>
            <person name="Barry K."/>
            <person name="Bills G."/>
            <person name="Bluhm B."/>
            <person name="Cannon C."/>
            <person name="Castanera R."/>
            <person name="Culley D."/>
            <person name="Daum C."/>
            <person name="Ezra D."/>
            <person name="Gonzalez J."/>
            <person name="Henrissat B."/>
            <person name="Kuo A."/>
            <person name="Liang C."/>
            <person name="Lipzen A."/>
            <person name="Lutzoni F."/>
            <person name="Magnuson J."/>
            <person name="Mondo S."/>
            <person name="Nolan M."/>
            <person name="Ohm R."/>
            <person name="Pangilinan J."/>
            <person name="Park H.-J."/>
            <person name="Ramirez L."/>
            <person name="Alfaro M."/>
            <person name="Sun H."/>
            <person name="Tritt A."/>
            <person name="Yoshinaga Y."/>
            <person name="Zwiers L.-H."/>
            <person name="Turgeon B."/>
            <person name="Goodwin S."/>
            <person name="Spatafora J."/>
            <person name="Crous P."/>
            <person name="Grigoriev I."/>
        </authorList>
    </citation>
    <scope>NUCLEOTIDE SEQUENCE</scope>
    <source>
        <strain evidence="1">SCOH1-5</strain>
    </source>
</reference>
<evidence type="ECO:0000313" key="2">
    <source>
        <dbReference type="Proteomes" id="UP000799539"/>
    </source>
</evidence>
<accession>A0A6A6FE01</accession>
<sequence length="125" mass="13896">MYNLLPSQSNSSAAVCVPWSLPLEGLAVNSRMPSASCEVVVSCCLLRNLKRVRGKKRLVGSSQTNARLWPGGQIEAKGDGGINIGVERYFMSFPLLRRRLISRCFHVWTAGGSITPARERFFWQP</sequence>
<protein>
    <submittedName>
        <fullName evidence="1">Uncharacterized protein</fullName>
    </submittedName>
</protein>
<name>A0A6A6FE01_9PEZI</name>
<gene>
    <name evidence="1" type="ORF">CERZMDRAFT_85086</name>
</gene>
<dbReference type="Proteomes" id="UP000799539">
    <property type="component" value="Unassembled WGS sequence"/>
</dbReference>
<keyword evidence="2" id="KW-1185">Reference proteome</keyword>
<dbReference type="AlphaFoldDB" id="A0A6A6FE01"/>
<proteinExistence type="predicted"/>
<evidence type="ECO:0000313" key="1">
    <source>
        <dbReference type="EMBL" id="KAF2211657.1"/>
    </source>
</evidence>
<dbReference type="EMBL" id="ML992675">
    <property type="protein sequence ID" value="KAF2211657.1"/>
    <property type="molecule type" value="Genomic_DNA"/>
</dbReference>